<feature type="region of interest" description="Disordered" evidence="8">
    <location>
        <begin position="302"/>
        <end position="924"/>
    </location>
</feature>
<keyword evidence="1" id="KW-1017">Isopeptide bond</keyword>
<feature type="compositionally biased region" description="Polar residues" evidence="8">
    <location>
        <begin position="1674"/>
        <end position="1684"/>
    </location>
</feature>
<evidence type="ECO:0000256" key="1">
    <source>
        <dbReference type="ARBA" id="ARBA00022499"/>
    </source>
</evidence>
<feature type="compositionally biased region" description="Basic and acidic residues" evidence="8">
    <location>
        <begin position="853"/>
        <end position="866"/>
    </location>
</feature>
<evidence type="ECO:0000256" key="6">
    <source>
        <dbReference type="ARBA" id="ARBA00022833"/>
    </source>
</evidence>
<feature type="compositionally biased region" description="Polar residues" evidence="8">
    <location>
        <begin position="869"/>
        <end position="900"/>
    </location>
</feature>
<feature type="domain" description="TRASH" evidence="9">
    <location>
        <begin position="1115"/>
        <end position="1150"/>
    </location>
</feature>
<keyword evidence="2" id="KW-0597">Phosphoprotein</keyword>
<keyword evidence="10" id="KW-1185">Reference proteome</keyword>
<feature type="domain" description="TRASH" evidence="9">
    <location>
        <begin position="1300"/>
        <end position="1339"/>
    </location>
</feature>
<accession>A0ABM0MKI2</accession>
<keyword evidence="6" id="KW-0862">Zinc</keyword>
<dbReference type="InterPro" id="IPR011017">
    <property type="entry name" value="TRASH_dom"/>
</dbReference>
<keyword evidence="7" id="KW-0832">Ubl conjugation</keyword>
<dbReference type="InterPro" id="IPR010507">
    <property type="entry name" value="Znf_MYM"/>
</dbReference>
<keyword evidence="4" id="KW-0677">Repeat</keyword>
<evidence type="ECO:0000256" key="7">
    <source>
        <dbReference type="ARBA" id="ARBA00022843"/>
    </source>
</evidence>
<dbReference type="InterPro" id="IPR021893">
    <property type="entry name" value="ZMYM2-like_C"/>
</dbReference>
<feature type="region of interest" description="Disordered" evidence="8">
    <location>
        <begin position="103"/>
        <end position="133"/>
    </location>
</feature>
<feature type="domain" description="TRASH" evidence="9">
    <location>
        <begin position="1258"/>
        <end position="1293"/>
    </location>
</feature>
<feature type="compositionally biased region" description="Polar residues" evidence="8">
    <location>
        <begin position="759"/>
        <end position="770"/>
    </location>
</feature>
<feature type="compositionally biased region" description="Polar residues" evidence="8">
    <location>
        <begin position="699"/>
        <end position="710"/>
    </location>
</feature>
<evidence type="ECO:0000256" key="2">
    <source>
        <dbReference type="ARBA" id="ARBA00022553"/>
    </source>
</evidence>
<dbReference type="InterPro" id="IPR051284">
    <property type="entry name" value="ZnF_MYMT-QRICH1"/>
</dbReference>
<gene>
    <name evidence="11" type="primary">LOC102802634</name>
</gene>
<feature type="compositionally biased region" description="Basic and acidic residues" evidence="8">
    <location>
        <begin position="112"/>
        <end position="133"/>
    </location>
</feature>
<feature type="region of interest" description="Disordered" evidence="8">
    <location>
        <begin position="1"/>
        <end position="20"/>
    </location>
</feature>
<evidence type="ECO:0000256" key="5">
    <source>
        <dbReference type="ARBA" id="ARBA00022771"/>
    </source>
</evidence>
<feature type="compositionally biased region" description="Basic and acidic residues" evidence="8">
    <location>
        <begin position="304"/>
        <end position="313"/>
    </location>
</feature>
<feature type="domain" description="TRASH" evidence="9">
    <location>
        <begin position="1556"/>
        <end position="1591"/>
    </location>
</feature>
<evidence type="ECO:0000313" key="10">
    <source>
        <dbReference type="Proteomes" id="UP000694865"/>
    </source>
</evidence>
<evidence type="ECO:0000259" key="9">
    <source>
        <dbReference type="SMART" id="SM00746"/>
    </source>
</evidence>
<dbReference type="RefSeq" id="XP_006820523.1">
    <property type="nucleotide sequence ID" value="XM_006820460.1"/>
</dbReference>
<feature type="region of interest" description="Disordered" evidence="8">
    <location>
        <begin position="45"/>
        <end position="70"/>
    </location>
</feature>
<feature type="region of interest" description="Disordered" evidence="8">
    <location>
        <begin position="1674"/>
        <end position="1695"/>
    </location>
</feature>
<keyword evidence="3" id="KW-0479">Metal-binding</keyword>
<feature type="compositionally biased region" description="Basic and acidic residues" evidence="8">
    <location>
        <begin position="399"/>
        <end position="418"/>
    </location>
</feature>
<evidence type="ECO:0000313" key="11">
    <source>
        <dbReference type="RefSeq" id="XP_006820523.1"/>
    </source>
</evidence>
<evidence type="ECO:0000256" key="8">
    <source>
        <dbReference type="SAM" id="MobiDB-lite"/>
    </source>
</evidence>
<dbReference type="PANTHER" id="PTHR45736:SF1">
    <property type="entry name" value="WITHOUT CHILDREN, ISOFORM B"/>
    <property type="match status" value="1"/>
</dbReference>
<dbReference type="Proteomes" id="UP000694865">
    <property type="component" value="Unplaced"/>
</dbReference>
<organism evidence="10 11">
    <name type="scientific">Saccoglossus kowalevskii</name>
    <name type="common">Acorn worm</name>
    <dbReference type="NCBI Taxonomy" id="10224"/>
    <lineage>
        <taxon>Eukaryota</taxon>
        <taxon>Metazoa</taxon>
        <taxon>Hemichordata</taxon>
        <taxon>Enteropneusta</taxon>
        <taxon>Harrimaniidae</taxon>
        <taxon>Saccoglossus</taxon>
    </lineage>
</organism>
<feature type="domain" description="TRASH" evidence="9">
    <location>
        <begin position="1468"/>
        <end position="1504"/>
    </location>
</feature>
<feature type="compositionally biased region" description="Polar residues" evidence="8">
    <location>
        <begin position="445"/>
        <end position="472"/>
    </location>
</feature>
<feature type="domain" description="TRASH" evidence="9">
    <location>
        <begin position="1416"/>
        <end position="1452"/>
    </location>
</feature>
<feature type="compositionally biased region" description="Polar residues" evidence="8">
    <location>
        <begin position="1"/>
        <end position="13"/>
    </location>
</feature>
<feature type="domain" description="TRASH" evidence="9">
    <location>
        <begin position="1210"/>
        <end position="1249"/>
    </location>
</feature>
<name>A0ABM0MKI2_SACKO</name>
<dbReference type="GeneID" id="102802634"/>
<proteinExistence type="predicted"/>
<dbReference type="Pfam" id="PF12012">
    <property type="entry name" value="DUF3504"/>
    <property type="match status" value="1"/>
</dbReference>
<feature type="domain" description="TRASH" evidence="9">
    <location>
        <begin position="1168"/>
        <end position="1207"/>
    </location>
</feature>
<feature type="compositionally biased region" description="Acidic residues" evidence="8">
    <location>
        <begin position="376"/>
        <end position="395"/>
    </location>
</feature>
<feature type="domain" description="TRASH" evidence="9">
    <location>
        <begin position="1345"/>
        <end position="1383"/>
    </location>
</feature>
<keyword evidence="5" id="KW-0863">Zinc-finger</keyword>
<sequence>MADDPTTTPTSVNVGDGNENRTLGGVIEGNGEACTTQKDLSVVGPISAADSRPGSSTDGHAVSKINGGGDSMNLKQIINKEDTEHTGLEEVTPVNIVEKETKQECANDEMSSNEHVKPNENVDKGDASEKVLGDSEAEIQSLNEDSNTETKIVTPENKMKQNVDEVMEVDEVLSVKAMDTEDVAMESDVESQKYSECENMDVTEGEMTNVNLGIVEGNEKVGDNAKNETSAGECLNDQQQLVAGNNLVVSEHQQLTENIHSPSDNRIKNEKILADNQIKDNQSEVEEAVSVDDLSEQKNVQTVFEHEHSKPEDSQTAFFDDQSETVDVQPLTGDDPSEPEDIRTASLDDKSATDDQIVSAKEPSEQEDIQSATLDDQSETEDVQPVSEDEPEDIQSETLDDKSKVEDVQPVSEDEHSNPEGILSEIVLLSDDENHSVSCPEVDDGSNQSNENELESHAQQITDAGGTMNVQSETKDSEECETIAVQSESQNSQKGNTTGVHSEAKDSQEGETPGIQSEAGDGQDGKTPSVQSEAADGQESETPDVQSEAGDGQEGETRGVQSEAGDGQEVETPGVQSEARDGQEGETPGMQSEAGDDQKGETPGVQSEAGDSQEGETPGVQSEAGDGQEGETPGVQSEAGDGQEGETPGMQSEARDGQEGETPAMQSEAGDDQKGETPGVQSEAGDDQKGETPGVQSEAGDSQESETPGVQSEAGDGQEGETPGVQSEARDGQEGETPGMQSEAGDDQKGETPGVQSEAGDSQESETPGVQSEAGDGQESETSCVQSEAGDGQEGQTPGVHSEAGDGQERATPGVQSEAGDGQERATPGVQSEAGDGQDGETPGVQSEAGDSQDQRSSKSEDDIVKDAGSTSDPPVQDNQDNDIESGTQQVSENVSSSDVVTKDDTQDFAQDEPILTDPKVDMEIPMEVDEVPDSPMEVETQDGKQSCNNHVEKVKTSKTGMDSKGAVLDDDLIVVGERDKTKPMEIIDLIEDESDEKNKEDGGQLNISHSRSRNISDIISKIVQQKQSTEVDKNKTVNKTSCPIKIKEEDESHVNHSKQTSTSAYTATSMVATTTTTTSTTEKQTESAEKNKVDEDDVEITQIIHTGRRPQPSCSQCKQTKTLTQTLDWNRQRYRFCCLSCMDLFARKNALRVDRSSHSTQPSTKTCGYCKGVIATVNADKFTRTLSDKELQFCSQGCLDEMRQRIKVCGHCSKDIVSNDSVLAQVGTKGEFKEFCNQDCVSQFEAKRKKSKEIMKCSVCEKPGQVKHEVNFQDEVHKLCSDACFAAFRYAHNLSMSCCDQCGVNCYNDKFTPQFMQFEGKPKRFCTVKCMDRFKQFHKKLVNCHWCKMKKNNFEMVERVDSHNELQLFCSLRCLQSFRDKVGNNQGVQQPSTRQATSQQPSKVIPSVSQATTMCDHCKKVSAPLFHLTMSDGSLRNFCCYNCVIAFQAHFATPTVTLPHQTLQLQCSLCHMNFSSKPVTLEYKGNCNQFCSRVCMEEFKRINGVTAVCDACHMEKILFETCKFSGQDRSFCSEGCKLLFKQAFTKGLGLKCIICDYCSQMGKALCDKTLDGKRKQFCSLSCRDKYELWYNQAARCDGCKQRGRKLEESFIWRGEMKHVCNQQCLLLFYTQQNVPNMTTQMQPKLSNANPVTAMTNSSTPVIASVMSLAPGQQSQVNFPSSANEAAGKRKRETDLPVLEQGENTDNPLRCPVKLYEFYLSKCPESVKNRNDVFYLIPERSCVPDSPVWYSCNSAKEGLMQKMLCRCLIVKDVHEQWETYSMDD</sequence>
<reference evidence="11" key="1">
    <citation type="submission" date="2025-08" db="UniProtKB">
        <authorList>
            <consortium name="RefSeq"/>
        </authorList>
    </citation>
    <scope>IDENTIFICATION</scope>
    <source>
        <tissue evidence="11">Testes</tissue>
    </source>
</reference>
<evidence type="ECO:0000256" key="3">
    <source>
        <dbReference type="ARBA" id="ARBA00022723"/>
    </source>
</evidence>
<evidence type="ECO:0000256" key="4">
    <source>
        <dbReference type="ARBA" id="ARBA00022737"/>
    </source>
</evidence>
<protein>
    <submittedName>
        <fullName evidence="11">Mucin-22-like</fullName>
    </submittedName>
</protein>
<dbReference type="SMART" id="SM00746">
    <property type="entry name" value="TRASH"/>
    <property type="match status" value="11"/>
</dbReference>
<dbReference type="PANTHER" id="PTHR45736">
    <property type="entry name" value="ZINC FINGER MYM-TYPE PROTEIN"/>
    <property type="match status" value="1"/>
</dbReference>
<feature type="compositionally biased region" description="Basic and acidic residues" evidence="8">
    <location>
        <begin position="340"/>
        <end position="353"/>
    </location>
</feature>
<dbReference type="Pfam" id="PF06467">
    <property type="entry name" value="zf-FCS"/>
    <property type="match status" value="1"/>
</dbReference>
<feature type="compositionally biased region" description="Polar residues" evidence="8">
    <location>
        <begin position="484"/>
        <end position="500"/>
    </location>
</feature>
<feature type="domain" description="TRASH" evidence="9">
    <location>
        <begin position="1510"/>
        <end position="1545"/>
    </location>
</feature>
<feature type="domain" description="TRASH" evidence="9">
    <location>
        <begin position="1597"/>
        <end position="1633"/>
    </location>
</feature>